<dbReference type="EMBL" id="NMVJ01000001">
    <property type="protein sequence ID" value="OYN92679.1"/>
    <property type="molecule type" value="Genomic_DNA"/>
</dbReference>
<dbReference type="RefSeq" id="WP_094452767.1">
    <property type="nucleotide sequence ID" value="NZ_NMVJ01000001.1"/>
</dbReference>
<evidence type="ECO:0000313" key="1">
    <source>
        <dbReference type="EMBL" id="OYN92679.1"/>
    </source>
</evidence>
<dbReference type="Proteomes" id="UP000216300">
    <property type="component" value="Unassembled WGS sequence"/>
</dbReference>
<organism evidence="1 2">
    <name type="scientific">Parenemella sanctibonifatiensis</name>
    <dbReference type="NCBI Taxonomy" id="2016505"/>
    <lineage>
        <taxon>Bacteria</taxon>
        <taxon>Bacillati</taxon>
        <taxon>Actinomycetota</taxon>
        <taxon>Actinomycetes</taxon>
        <taxon>Propionibacteriales</taxon>
        <taxon>Propionibacteriaceae</taxon>
        <taxon>Parenemella</taxon>
    </lineage>
</organism>
<protein>
    <submittedName>
        <fullName evidence="1">Uncharacterized protein</fullName>
    </submittedName>
</protein>
<dbReference type="AlphaFoldDB" id="A0A255EM98"/>
<keyword evidence="2" id="KW-1185">Reference proteome</keyword>
<sequence length="290" mass="31347">MTRVPEEALWLGSGTIPTDQAQCRALIRSALTEAGAQLSASALDRLAVTYAEPPAIAEASLDLSGVRIDPIDGADDAKNHVPQARLVEVEQPAGIEKLTVRAEPLHLQEADIGVELDADQVAFSWLRDTEGGLWINLPEQQPDGFGGRAALTFNVTDVVAVVRTIVEKEVGEKGKLSEFDATLEVQPPQEQQQRISVNGVLAFRYGIVGARVRVAAVGRLHNADGRVVLEDLKVTSRHPLLALGLRIYRSMITRVVGRSWSPSESVPGVTVTNVEITQYGNDIRGTCEFS</sequence>
<dbReference type="OrthoDB" id="5142315at2"/>
<name>A0A255EM98_9ACTN</name>
<accession>A0A255EM98</accession>
<proteinExistence type="predicted"/>
<evidence type="ECO:0000313" key="2">
    <source>
        <dbReference type="Proteomes" id="UP000216300"/>
    </source>
</evidence>
<reference evidence="1 2" key="1">
    <citation type="submission" date="2017-07" db="EMBL/GenBank/DDBJ databases">
        <title>Draft whole genome sequences of clinical Proprionibacteriaceae strains.</title>
        <authorList>
            <person name="Bernier A.-M."/>
            <person name="Bernard K."/>
            <person name="Domingo M.-C."/>
        </authorList>
    </citation>
    <scope>NUCLEOTIDE SEQUENCE [LARGE SCALE GENOMIC DNA]</scope>
    <source>
        <strain evidence="1 2">NML 150081</strain>
    </source>
</reference>
<gene>
    <name evidence="1" type="ORF">CGZ91_04200</name>
</gene>
<comment type="caution">
    <text evidence="1">The sequence shown here is derived from an EMBL/GenBank/DDBJ whole genome shotgun (WGS) entry which is preliminary data.</text>
</comment>